<dbReference type="RefSeq" id="WP_154544169.1">
    <property type="nucleotide sequence ID" value="NZ_VULO01000005.1"/>
</dbReference>
<accession>A0A6N7W3Y7</accession>
<reference evidence="1 2" key="1">
    <citation type="submission" date="2019-08" db="EMBL/GenBank/DDBJ databases">
        <title>In-depth cultivation of the pig gut microbiome towards novel bacterial diversity and tailored functional studies.</title>
        <authorList>
            <person name="Wylensek D."/>
            <person name="Hitch T.C.A."/>
            <person name="Clavel T."/>
        </authorList>
    </citation>
    <scope>NUCLEOTIDE SEQUENCE [LARGE SCALE GENOMIC DNA]</scope>
    <source>
        <strain evidence="1 2">WB03_NA08</strain>
    </source>
</reference>
<comment type="caution">
    <text evidence="1">The sequence shown here is derived from an EMBL/GenBank/DDBJ whole genome shotgun (WGS) entry which is preliminary data.</text>
</comment>
<dbReference type="Proteomes" id="UP000470875">
    <property type="component" value="Unassembled WGS sequence"/>
</dbReference>
<dbReference type="AlphaFoldDB" id="A0A6N7W3Y7"/>
<evidence type="ECO:0000313" key="1">
    <source>
        <dbReference type="EMBL" id="MSS84111.1"/>
    </source>
</evidence>
<protein>
    <submittedName>
        <fullName evidence="1">Uncharacterized protein</fullName>
    </submittedName>
</protein>
<evidence type="ECO:0000313" key="2">
    <source>
        <dbReference type="Proteomes" id="UP000470875"/>
    </source>
</evidence>
<organism evidence="1 2">
    <name type="scientific">Scrofimicrobium canadense</name>
    <dbReference type="NCBI Taxonomy" id="2652290"/>
    <lineage>
        <taxon>Bacteria</taxon>
        <taxon>Bacillati</taxon>
        <taxon>Actinomycetota</taxon>
        <taxon>Actinomycetes</taxon>
        <taxon>Actinomycetales</taxon>
        <taxon>Actinomycetaceae</taxon>
        <taxon>Scrofimicrobium</taxon>
    </lineage>
</organism>
<name>A0A6N7W3Y7_9ACTO</name>
<dbReference type="EMBL" id="VULO01000005">
    <property type="protein sequence ID" value="MSS84111.1"/>
    <property type="molecule type" value="Genomic_DNA"/>
</dbReference>
<keyword evidence="2" id="KW-1185">Reference proteome</keyword>
<sequence>MERVANDGLTAIGSFLMNKKTPIAVCTTLLLALGLSACGSGEQSVDAACKVLNEEGKAAFGSLNASALQDPSALTSLVDSAKGVGEKITNTEVKGAWDGIVTDLDSMVQMLDGVDLSDPASIDEAKMKELTTKSTELQTTLLEDMNKLQELCPDMQ</sequence>
<gene>
    <name evidence="1" type="ORF">FYJ24_04880</name>
</gene>
<proteinExistence type="predicted"/>